<dbReference type="EMBL" id="KN833035">
    <property type="protein sequence ID" value="KIM76348.1"/>
    <property type="molecule type" value="Genomic_DNA"/>
</dbReference>
<evidence type="ECO:0000313" key="3">
    <source>
        <dbReference type="EMBL" id="KIM76348.1"/>
    </source>
</evidence>
<organism evidence="3 4">
    <name type="scientific">Piloderma croceum (strain F 1598)</name>
    <dbReference type="NCBI Taxonomy" id="765440"/>
    <lineage>
        <taxon>Eukaryota</taxon>
        <taxon>Fungi</taxon>
        <taxon>Dikarya</taxon>
        <taxon>Basidiomycota</taxon>
        <taxon>Agaricomycotina</taxon>
        <taxon>Agaricomycetes</taxon>
        <taxon>Agaricomycetidae</taxon>
        <taxon>Atheliales</taxon>
        <taxon>Atheliaceae</taxon>
        <taxon>Piloderma</taxon>
    </lineage>
</organism>
<dbReference type="Proteomes" id="UP000054166">
    <property type="component" value="Unassembled WGS sequence"/>
</dbReference>
<name>A0A0C3AQY5_PILCF</name>
<dbReference type="OrthoDB" id="6500128at2759"/>
<dbReference type="PANTHER" id="PTHR24221">
    <property type="entry name" value="ATP-BINDING CASSETTE SUB-FAMILY B"/>
    <property type="match status" value="1"/>
</dbReference>
<dbReference type="Pfam" id="PF00005">
    <property type="entry name" value="ABC_tran"/>
    <property type="match status" value="1"/>
</dbReference>
<dbReference type="InterPro" id="IPR039421">
    <property type="entry name" value="Type_1_exporter"/>
</dbReference>
<dbReference type="GO" id="GO:0042626">
    <property type="term" value="F:ATPase-coupled transmembrane transporter activity"/>
    <property type="evidence" value="ECO:0007669"/>
    <property type="project" value="TreeGrafter"/>
</dbReference>
<protein>
    <recommendedName>
        <fullName evidence="2">ABC transporter domain-containing protein</fullName>
    </recommendedName>
</protein>
<keyword evidence="1" id="KW-0472">Membrane</keyword>
<keyword evidence="1" id="KW-1133">Transmembrane helix</keyword>
<dbReference type="InParanoid" id="A0A0C3AQY5"/>
<keyword evidence="1" id="KW-0812">Transmembrane</keyword>
<sequence>MEKTQVDSVKETSHSYTALQLGVWRVLVAKSVVKLPGKDLLSALPLILVFAAEVYTLAPGLVVLFILTKVWSGIQSSLILRTSSHLLTVLETTLVSGKSDGNAIVQAVLVQTLCMIVGSIVEWWGAYLESRLQPKVKFYFEDLLLRASLTQDLPTSQENSNRSRVDPDNVWKSFRDIIDFCSEIFSTVTQLGVVLHLSRSDYGGPIFGALCLSQPLLNLMNTRNLWGKVYLVYSNNLHYLRMRALHQLSTESYRHDVISGNVAEYITKEYTKARNALGEVSDEWAGAQYSLQTTPSWAILSGMIGDLPMIYMAGNAILQPSKFSVSSMAILQQTSSSLRWTFYSIISGSKELPRQLELIKSTYDALKVDNQIGDGSGPYPQEDCKNDGMSIDVRDVSFSYPGNKSSKGALTGVSFSIKAGQLVVIVGPNGSGKSKMDLFQRLRDARAGKTMIFVTHRFGHLTKHADLIICMKDGSVAETGTHEELMFKDGDYAKLYNIQASAFLPEASICI</sequence>
<dbReference type="AlphaFoldDB" id="A0A0C3AQY5"/>
<reference evidence="3 4" key="1">
    <citation type="submission" date="2014-04" db="EMBL/GenBank/DDBJ databases">
        <authorList>
            <consortium name="DOE Joint Genome Institute"/>
            <person name="Kuo A."/>
            <person name="Tarkka M."/>
            <person name="Buscot F."/>
            <person name="Kohler A."/>
            <person name="Nagy L.G."/>
            <person name="Floudas D."/>
            <person name="Copeland A."/>
            <person name="Barry K.W."/>
            <person name="Cichocki N."/>
            <person name="Veneault-Fourrey C."/>
            <person name="LaButti K."/>
            <person name="Lindquist E.A."/>
            <person name="Lipzen A."/>
            <person name="Lundell T."/>
            <person name="Morin E."/>
            <person name="Murat C."/>
            <person name="Sun H."/>
            <person name="Tunlid A."/>
            <person name="Henrissat B."/>
            <person name="Grigoriev I.V."/>
            <person name="Hibbett D.S."/>
            <person name="Martin F."/>
            <person name="Nordberg H.P."/>
            <person name="Cantor M.N."/>
            <person name="Hua S.X."/>
        </authorList>
    </citation>
    <scope>NUCLEOTIDE SEQUENCE [LARGE SCALE GENOMIC DNA]</scope>
    <source>
        <strain evidence="3 4">F 1598</strain>
    </source>
</reference>
<evidence type="ECO:0000259" key="2">
    <source>
        <dbReference type="Pfam" id="PF00005"/>
    </source>
</evidence>
<evidence type="ECO:0000256" key="1">
    <source>
        <dbReference type="SAM" id="Phobius"/>
    </source>
</evidence>
<dbReference type="HOGENOM" id="CLU_533293_0_0_1"/>
<keyword evidence="4" id="KW-1185">Reference proteome</keyword>
<reference evidence="4" key="2">
    <citation type="submission" date="2015-01" db="EMBL/GenBank/DDBJ databases">
        <title>Evolutionary Origins and Diversification of the Mycorrhizal Mutualists.</title>
        <authorList>
            <consortium name="DOE Joint Genome Institute"/>
            <consortium name="Mycorrhizal Genomics Consortium"/>
            <person name="Kohler A."/>
            <person name="Kuo A."/>
            <person name="Nagy L.G."/>
            <person name="Floudas D."/>
            <person name="Copeland A."/>
            <person name="Barry K.W."/>
            <person name="Cichocki N."/>
            <person name="Veneault-Fourrey C."/>
            <person name="LaButti K."/>
            <person name="Lindquist E.A."/>
            <person name="Lipzen A."/>
            <person name="Lundell T."/>
            <person name="Morin E."/>
            <person name="Murat C."/>
            <person name="Riley R."/>
            <person name="Ohm R."/>
            <person name="Sun H."/>
            <person name="Tunlid A."/>
            <person name="Henrissat B."/>
            <person name="Grigoriev I.V."/>
            <person name="Hibbett D.S."/>
            <person name="Martin F."/>
        </authorList>
    </citation>
    <scope>NUCLEOTIDE SEQUENCE [LARGE SCALE GENOMIC DNA]</scope>
    <source>
        <strain evidence="4">F 1598</strain>
    </source>
</reference>
<dbReference type="Gene3D" id="3.40.50.300">
    <property type="entry name" value="P-loop containing nucleotide triphosphate hydrolases"/>
    <property type="match status" value="2"/>
</dbReference>
<gene>
    <name evidence="3" type="ORF">PILCRDRAFT_826332</name>
</gene>
<dbReference type="SUPFAM" id="SSF52540">
    <property type="entry name" value="P-loop containing nucleoside triphosphate hydrolases"/>
    <property type="match status" value="1"/>
</dbReference>
<feature type="transmembrane region" description="Helical" evidence="1">
    <location>
        <begin position="43"/>
        <end position="66"/>
    </location>
</feature>
<proteinExistence type="predicted"/>
<dbReference type="GO" id="GO:0005524">
    <property type="term" value="F:ATP binding"/>
    <property type="evidence" value="ECO:0007669"/>
    <property type="project" value="InterPro"/>
</dbReference>
<evidence type="ECO:0000313" key="4">
    <source>
        <dbReference type="Proteomes" id="UP000054166"/>
    </source>
</evidence>
<dbReference type="InterPro" id="IPR003439">
    <property type="entry name" value="ABC_transporter-like_ATP-bd"/>
</dbReference>
<dbReference type="PANTHER" id="PTHR24221:SF654">
    <property type="entry name" value="ATP-BINDING CASSETTE SUB-FAMILY B MEMBER 6"/>
    <property type="match status" value="1"/>
</dbReference>
<dbReference type="InterPro" id="IPR027417">
    <property type="entry name" value="P-loop_NTPase"/>
</dbReference>
<dbReference type="GO" id="GO:0016887">
    <property type="term" value="F:ATP hydrolysis activity"/>
    <property type="evidence" value="ECO:0007669"/>
    <property type="project" value="InterPro"/>
</dbReference>
<accession>A0A0C3AQY5</accession>
<dbReference type="STRING" id="765440.A0A0C3AQY5"/>
<feature type="domain" description="ABC transporter" evidence="2">
    <location>
        <begin position="410"/>
        <end position="435"/>
    </location>
</feature>